<gene>
    <name evidence="2" type="ORF">AVEN_131072_1</name>
</gene>
<dbReference type="Proteomes" id="UP000499080">
    <property type="component" value="Unassembled WGS sequence"/>
</dbReference>
<keyword evidence="3" id="KW-1185">Reference proteome</keyword>
<dbReference type="InterPro" id="IPR012337">
    <property type="entry name" value="RNaseH-like_sf"/>
</dbReference>
<dbReference type="EMBL" id="BGPR01000284">
    <property type="protein sequence ID" value="GBM10333.1"/>
    <property type="molecule type" value="Genomic_DNA"/>
</dbReference>
<feature type="domain" description="RNase H type-1" evidence="1">
    <location>
        <begin position="1"/>
        <end position="106"/>
    </location>
</feature>
<organism evidence="2 3">
    <name type="scientific">Araneus ventricosus</name>
    <name type="common">Orbweaver spider</name>
    <name type="synonym">Epeira ventricosa</name>
    <dbReference type="NCBI Taxonomy" id="182803"/>
    <lineage>
        <taxon>Eukaryota</taxon>
        <taxon>Metazoa</taxon>
        <taxon>Ecdysozoa</taxon>
        <taxon>Arthropoda</taxon>
        <taxon>Chelicerata</taxon>
        <taxon>Arachnida</taxon>
        <taxon>Araneae</taxon>
        <taxon>Araneomorphae</taxon>
        <taxon>Entelegynae</taxon>
        <taxon>Araneoidea</taxon>
        <taxon>Araneidae</taxon>
        <taxon>Araneus</taxon>
    </lineage>
</organism>
<accession>A0A4Y2D0Z8</accession>
<dbReference type="AlphaFoldDB" id="A0A4Y2D0Z8"/>
<proteinExistence type="predicted"/>
<dbReference type="SUPFAM" id="SSF53098">
    <property type="entry name" value="Ribonuclease H-like"/>
    <property type="match status" value="1"/>
</dbReference>
<name>A0A4Y2D0Z8_ARAVE</name>
<reference evidence="2 3" key="1">
    <citation type="journal article" date="2019" name="Sci. Rep.">
        <title>Orb-weaving spider Araneus ventricosus genome elucidates the spidroin gene catalogue.</title>
        <authorList>
            <person name="Kono N."/>
            <person name="Nakamura H."/>
            <person name="Ohtoshi R."/>
            <person name="Moran D.A.P."/>
            <person name="Shinohara A."/>
            <person name="Yoshida Y."/>
            <person name="Fujiwara M."/>
            <person name="Mori M."/>
            <person name="Tomita M."/>
            <person name="Arakawa K."/>
        </authorList>
    </citation>
    <scope>NUCLEOTIDE SEQUENCE [LARGE SCALE GENOMIC DNA]</scope>
</reference>
<evidence type="ECO:0000313" key="2">
    <source>
        <dbReference type="EMBL" id="GBM10333.1"/>
    </source>
</evidence>
<dbReference type="OrthoDB" id="6515318at2759"/>
<evidence type="ECO:0000259" key="1">
    <source>
        <dbReference type="PROSITE" id="PS50879"/>
    </source>
</evidence>
<dbReference type="Gene3D" id="3.30.420.10">
    <property type="entry name" value="Ribonuclease H-like superfamily/Ribonuclease H"/>
    <property type="match status" value="1"/>
</dbReference>
<dbReference type="Pfam" id="PF00075">
    <property type="entry name" value="RNase_H"/>
    <property type="match status" value="1"/>
</dbReference>
<dbReference type="GO" id="GO:0003676">
    <property type="term" value="F:nucleic acid binding"/>
    <property type="evidence" value="ECO:0007669"/>
    <property type="project" value="InterPro"/>
</dbReference>
<protein>
    <recommendedName>
        <fullName evidence="1">RNase H type-1 domain-containing protein</fullName>
    </recommendedName>
</protein>
<dbReference type="InterPro" id="IPR036397">
    <property type="entry name" value="RNaseH_sf"/>
</dbReference>
<dbReference type="InterPro" id="IPR002156">
    <property type="entry name" value="RNaseH_domain"/>
</dbReference>
<dbReference type="PROSITE" id="PS50879">
    <property type="entry name" value="RNASE_H_1"/>
    <property type="match status" value="1"/>
</dbReference>
<evidence type="ECO:0000313" key="3">
    <source>
        <dbReference type="Proteomes" id="UP000499080"/>
    </source>
</evidence>
<sequence>MNAVLIPGSEELEVLSPSCIKIVQAELIALQEAVNYTQDLQKRVKIWSNSQFSLKALLNQKPISPIARSIQDSLLNSHKIRLGWIRAHAGHLGNEKADELAKEAITSTDAAVVTIPLTRNSAKQDLKQRALTKWQQQWDEHKSVRSTHNVLKKVGLQIHNWPRQLTQFITGHGPFPSYLFRFGKHPDDYCACGEVGTPLHYATKCRLTLSHHLRCLADQHRES</sequence>
<dbReference type="GO" id="GO:0004523">
    <property type="term" value="F:RNA-DNA hybrid ribonuclease activity"/>
    <property type="evidence" value="ECO:0007669"/>
    <property type="project" value="InterPro"/>
</dbReference>
<comment type="caution">
    <text evidence="2">The sequence shown here is derived from an EMBL/GenBank/DDBJ whole genome shotgun (WGS) entry which is preliminary data.</text>
</comment>